<dbReference type="Pfam" id="PF21858">
    <property type="entry name" value="DUF6914"/>
    <property type="match status" value="1"/>
</dbReference>
<dbReference type="VEuPathDB" id="FungiDB:GMDG_06701"/>
<dbReference type="eggNOG" id="ENOG502RZJU">
    <property type="taxonomic scope" value="Eukaryota"/>
</dbReference>
<dbReference type="OrthoDB" id="2679825at2759"/>
<dbReference type="InterPro" id="IPR054208">
    <property type="entry name" value="DUF6914"/>
</dbReference>
<dbReference type="AlphaFoldDB" id="A0A177A6H3"/>
<protein>
    <submittedName>
        <fullName evidence="1">Uncharacterized protein</fullName>
    </submittedName>
</protein>
<name>A0A177A6H3_9PEZI</name>
<dbReference type="RefSeq" id="XP_024322343.1">
    <property type="nucleotide sequence ID" value="XM_024469612.1"/>
</dbReference>
<evidence type="ECO:0000313" key="1">
    <source>
        <dbReference type="EMBL" id="OAF57052.1"/>
    </source>
</evidence>
<sequence length="212" mass="23993">MPKSNIHNPPHSLESATMFIKNLKRKWSSKPSVPSTATPQLYFALYARLKYPNTYHYALHISSPEGASSPEIRTMKYHCKNIITVTEGTVSIPWVYEAVKVDPDSDPRIVVRILLGDVSRIDLVDSLLEAVPVGQGSKEDFNCVSWVKDALFRLEQAGVISRGDISDWDSVERTALDYVNEKKQQGRFEFGWKGDTSRVATFDRTLGREIYP</sequence>
<dbReference type="GeneID" id="36289068"/>
<reference evidence="1" key="1">
    <citation type="submission" date="2016-03" db="EMBL/GenBank/DDBJ databases">
        <title>Updated assembly of Pseudogymnoascus destructans, the fungus causing white-nose syndrome of bats.</title>
        <authorList>
            <person name="Palmer J.M."/>
            <person name="Drees K.P."/>
            <person name="Foster J.T."/>
            <person name="Lindner D.L."/>
        </authorList>
    </citation>
    <scope>NUCLEOTIDE SEQUENCE [LARGE SCALE GENOMIC DNA]</scope>
    <source>
        <strain evidence="1">20631-21</strain>
    </source>
</reference>
<accession>A0A177A6H3</accession>
<dbReference type="EMBL" id="KV441401">
    <property type="protein sequence ID" value="OAF57052.1"/>
    <property type="molecule type" value="Genomic_DNA"/>
</dbReference>
<organism evidence="1">
    <name type="scientific">Pseudogymnoascus destructans</name>
    <dbReference type="NCBI Taxonomy" id="655981"/>
    <lineage>
        <taxon>Eukaryota</taxon>
        <taxon>Fungi</taxon>
        <taxon>Dikarya</taxon>
        <taxon>Ascomycota</taxon>
        <taxon>Pezizomycotina</taxon>
        <taxon>Leotiomycetes</taxon>
        <taxon>Thelebolales</taxon>
        <taxon>Thelebolaceae</taxon>
        <taxon>Pseudogymnoascus</taxon>
    </lineage>
</organism>
<dbReference type="Proteomes" id="UP000077154">
    <property type="component" value="Unassembled WGS sequence"/>
</dbReference>
<proteinExistence type="predicted"/>
<gene>
    <name evidence="1" type="ORF">VC83_06006</name>
</gene>